<sequence length="116" mass="13169">MAAASLCLHRSVGLFVDNRRYMAIIHPLQQRMSSTETKVVVGVIWVLALLLALPQYYYSNTDQLPDRVVCYIDWPEYSLLDFKKMYYVCVAILIYFLPLLVMGMCLSGGGTHSLGQ</sequence>
<keyword evidence="7" id="KW-0449">Lipoprotein</keyword>
<protein>
    <submittedName>
        <fullName evidence="12">Substance-P receptor</fullName>
    </submittedName>
</protein>
<evidence type="ECO:0000256" key="4">
    <source>
        <dbReference type="ARBA" id="ARBA00022989"/>
    </source>
</evidence>
<dbReference type="Pfam" id="PF00001">
    <property type="entry name" value="7tm_1"/>
    <property type="match status" value="1"/>
</dbReference>
<dbReference type="InterPro" id="IPR017452">
    <property type="entry name" value="GPCR_Rhodpsn_7TM"/>
</dbReference>
<evidence type="ECO:0000259" key="11">
    <source>
        <dbReference type="PROSITE" id="PS50262"/>
    </source>
</evidence>
<keyword evidence="9" id="KW-0807">Transducer</keyword>
<keyword evidence="4 10" id="KW-1133">Transmembrane helix</keyword>
<dbReference type="Gene3D" id="1.20.1070.10">
    <property type="entry name" value="Rhodopsin 7-helix transmembrane proteins"/>
    <property type="match status" value="1"/>
</dbReference>
<dbReference type="PANTHER" id="PTHR46925:SF4">
    <property type="entry name" value="SUBSTANCE-P RECEPTOR"/>
    <property type="match status" value="1"/>
</dbReference>
<evidence type="ECO:0000256" key="1">
    <source>
        <dbReference type="ARBA" id="ARBA00004651"/>
    </source>
</evidence>
<name>A0AAD9C1F3_DISEL</name>
<dbReference type="Proteomes" id="UP001228049">
    <property type="component" value="Unassembled WGS sequence"/>
</dbReference>
<dbReference type="SUPFAM" id="SSF81321">
    <property type="entry name" value="Family A G protein-coupled receptor-like"/>
    <property type="match status" value="1"/>
</dbReference>
<dbReference type="PANTHER" id="PTHR46925">
    <property type="entry name" value="G-PROTEIN COUPLED RECEPTOR TKR-1-RELATED"/>
    <property type="match status" value="1"/>
</dbReference>
<comment type="subcellular location">
    <subcellularLocation>
        <location evidence="1">Cell membrane</location>
        <topology evidence="1">Multi-pass membrane protein</topology>
    </subcellularLocation>
</comment>
<evidence type="ECO:0000256" key="7">
    <source>
        <dbReference type="ARBA" id="ARBA00023139"/>
    </source>
</evidence>
<evidence type="ECO:0000313" key="12">
    <source>
        <dbReference type="EMBL" id="KAK1893156.1"/>
    </source>
</evidence>
<feature type="transmembrane region" description="Helical" evidence="10">
    <location>
        <begin position="85"/>
        <end position="106"/>
    </location>
</feature>
<feature type="transmembrane region" description="Helical" evidence="10">
    <location>
        <begin position="39"/>
        <end position="58"/>
    </location>
</feature>
<dbReference type="GO" id="GO:0016496">
    <property type="term" value="F:substance P receptor activity"/>
    <property type="evidence" value="ECO:0007669"/>
    <property type="project" value="TreeGrafter"/>
</dbReference>
<dbReference type="AlphaFoldDB" id="A0AAD9C1F3"/>
<evidence type="ECO:0000256" key="5">
    <source>
        <dbReference type="ARBA" id="ARBA00023040"/>
    </source>
</evidence>
<organism evidence="12 13">
    <name type="scientific">Dissostichus eleginoides</name>
    <name type="common">Patagonian toothfish</name>
    <name type="synonym">Dissostichus amissus</name>
    <dbReference type="NCBI Taxonomy" id="100907"/>
    <lineage>
        <taxon>Eukaryota</taxon>
        <taxon>Metazoa</taxon>
        <taxon>Chordata</taxon>
        <taxon>Craniata</taxon>
        <taxon>Vertebrata</taxon>
        <taxon>Euteleostomi</taxon>
        <taxon>Actinopterygii</taxon>
        <taxon>Neopterygii</taxon>
        <taxon>Teleostei</taxon>
        <taxon>Neoteleostei</taxon>
        <taxon>Acanthomorphata</taxon>
        <taxon>Eupercaria</taxon>
        <taxon>Perciformes</taxon>
        <taxon>Notothenioidei</taxon>
        <taxon>Nototheniidae</taxon>
        <taxon>Dissostichus</taxon>
    </lineage>
</organism>
<keyword evidence="5" id="KW-0297">G-protein coupled receptor</keyword>
<dbReference type="GO" id="GO:0005886">
    <property type="term" value="C:plasma membrane"/>
    <property type="evidence" value="ECO:0007669"/>
    <property type="project" value="UniProtKB-SubCell"/>
</dbReference>
<keyword evidence="6 10" id="KW-0472">Membrane</keyword>
<evidence type="ECO:0000313" key="13">
    <source>
        <dbReference type="Proteomes" id="UP001228049"/>
    </source>
</evidence>
<dbReference type="EMBL" id="JASDAP010000013">
    <property type="protein sequence ID" value="KAK1893156.1"/>
    <property type="molecule type" value="Genomic_DNA"/>
</dbReference>
<keyword evidence="7" id="KW-0564">Palmitate</keyword>
<feature type="domain" description="G-protein coupled receptors family 1 profile" evidence="11">
    <location>
        <begin position="20"/>
        <end position="116"/>
    </location>
</feature>
<keyword evidence="3 10" id="KW-0812">Transmembrane</keyword>
<dbReference type="PROSITE" id="PS50262">
    <property type="entry name" value="G_PROTEIN_RECEP_F1_2"/>
    <property type="match status" value="1"/>
</dbReference>
<accession>A0AAD9C1F3</accession>
<evidence type="ECO:0000256" key="2">
    <source>
        <dbReference type="ARBA" id="ARBA00022475"/>
    </source>
</evidence>
<evidence type="ECO:0000256" key="3">
    <source>
        <dbReference type="ARBA" id="ARBA00022692"/>
    </source>
</evidence>
<evidence type="ECO:0000256" key="6">
    <source>
        <dbReference type="ARBA" id="ARBA00023136"/>
    </source>
</evidence>
<keyword evidence="8 12" id="KW-0675">Receptor</keyword>
<dbReference type="InterPro" id="IPR000276">
    <property type="entry name" value="GPCR_Rhodpsn"/>
</dbReference>
<proteinExistence type="predicted"/>
<evidence type="ECO:0000256" key="8">
    <source>
        <dbReference type="ARBA" id="ARBA00023170"/>
    </source>
</evidence>
<reference evidence="12" key="1">
    <citation type="submission" date="2023-04" db="EMBL/GenBank/DDBJ databases">
        <title>Chromosome-level genome of Chaenocephalus aceratus.</title>
        <authorList>
            <person name="Park H."/>
        </authorList>
    </citation>
    <scope>NUCLEOTIDE SEQUENCE</scope>
    <source>
        <strain evidence="12">DE</strain>
        <tissue evidence="12">Muscle</tissue>
    </source>
</reference>
<dbReference type="GO" id="GO:1902093">
    <property type="term" value="P:positive regulation of flagellated sperm motility"/>
    <property type="evidence" value="ECO:0007669"/>
    <property type="project" value="TreeGrafter"/>
</dbReference>
<dbReference type="InterPro" id="IPR001681">
    <property type="entry name" value="Neurokn_rcpt"/>
</dbReference>
<keyword evidence="13" id="KW-1185">Reference proteome</keyword>
<keyword evidence="2" id="KW-1003">Cell membrane</keyword>
<dbReference type="GO" id="GO:0097225">
    <property type="term" value="C:sperm midpiece"/>
    <property type="evidence" value="ECO:0007669"/>
    <property type="project" value="TreeGrafter"/>
</dbReference>
<evidence type="ECO:0000256" key="10">
    <source>
        <dbReference type="SAM" id="Phobius"/>
    </source>
</evidence>
<gene>
    <name evidence="12" type="ORF">KUDE01_008226</name>
</gene>
<comment type="caution">
    <text evidence="12">The sequence shown here is derived from an EMBL/GenBank/DDBJ whole genome shotgun (WGS) entry which is preliminary data.</text>
</comment>
<evidence type="ECO:0000256" key="9">
    <source>
        <dbReference type="ARBA" id="ARBA00023224"/>
    </source>
</evidence>